<reference evidence="1 2" key="1">
    <citation type="journal article" date="2022" name="New Phytol.">
        <title>Ecological generalism drives hyperdiversity of secondary metabolite gene clusters in xylarialean endophytes.</title>
        <authorList>
            <person name="Franco M.E.E."/>
            <person name="Wisecaver J.H."/>
            <person name="Arnold A.E."/>
            <person name="Ju Y.M."/>
            <person name="Slot J.C."/>
            <person name="Ahrendt S."/>
            <person name="Moore L.P."/>
            <person name="Eastman K.E."/>
            <person name="Scott K."/>
            <person name="Konkel Z."/>
            <person name="Mondo S.J."/>
            <person name="Kuo A."/>
            <person name="Hayes R.D."/>
            <person name="Haridas S."/>
            <person name="Andreopoulos B."/>
            <person name="Riley R."/>
            <person name="LaButti K."/>
            <person name="Pangilinan J."/>
            <person name="Lipzen A."/>
            <person name="Amirebrahimi M."/>
            <person name="Yan J."/>
            <person name="Adam C."/>
            <person name="Keymanesh K."/>
            <person name="Ng V."/>
            <person name="Louie K."/>
            <person name="Northen T."/>
            <person name="Drula E."/>
            <person name="Henrissat B."/>
            <person name="Hsieh H.M."/>
            <person name="Youens-Clark K."/>
            <person name="Lutzoni F."/>
            <person name="Miadlikowska J."/>
            <person name="Eastwood D.C."/>
            <person name="Hamelin R.C."/>
            <person name="Grigoriev I.V."/>
            <person name="U'Ren J.M."/>
        </authorList>
    </citation>
    <scope>NUCLEOTIDE SEQUENCE [LARGE SCALE GENOMIC DNA]</scope>
    <source>
        <strain evidence="1 2">CBS 119005</strain>
    </source>
</reference>
<dbReference type="Proteomes" id="UP001497700">
    <property type="component" value="Unassembled WGS sequence"/>
</dbReference>
<keyword evidence="2" id="KW-1185">Reference proteome</keyword>
<dbReference type="EMBL" id="MU393503">
    <property type="protein sequence ID" value="KAI4863502.1"/>
    <property type="molecule type" value="Genomic_DNA"/>
</dbReference>
<sequence>MFNSKVPGPDFTYKAGPVFTFGAADQARYEAWASTLTWEAMALQSQLPEIEPAALLEFVESPQVTLSFMEFARDFWCHVPDANHGFGNTPPRRVINMGELDAAVKLFNASKLERPRFETCPRKDWKPRHHIAHFMRCVYKWAVQDVRGLAARGHLVSGGWQRTALLVGALAVCIRVYEQGQFEACSNVSGTLYDEKASSPFLSPEYLSWRIRHDSGDAAARQRLTFLASQTARSHLEEIPGGLTAGANSARWFTHFAYYARHDFAIAHSDTYLWYSDVGFISLETTSRSLIRKLFLHAAALFIALLVFCLLPTVLFYSFFGLVFFGVFFVLQSVAQFVVVVADHYKRTPQVRIRSLGAGLNEYLGI</sequence>
<proteinExistence type="predicted"/>
<protein>
    <submittedName>
        <fullName evidence="1">Uncharacterized protein</fullName>
    </submittedName>
</protein>
<evidence type="ECO:0000313" key="2">
    <source>
        <dbReference type="Proteomes" id="UP001497700"/>
    </source>
</evidence>
<evidence type="ECO:0000313" key="1">
    <source>
        <dbReference type="EMBL" id="KAI4863502.1"/>
    </source>
</evidence>
<comment type="caution">
    <text evidence="1">The sequence shown here is derived from an EMBL/GenBank/DDBJ whole genome shotgun (WGS) entry which is preliminary data.</text>
</comment>
<name>A0ACB9YWC0_9PEZI</name>
<gene>
    <name evidence="1" type="ORF">F4820DRAFT_426988</name>
</gene>
<accession>A0ACB9YWC0</accession>
<organism evidence="1 2">
    <name type="scientific">Hypoxylon rubiginosum</name>
    <dbReference type="NCBI Taxonomy" id="110542"/>
    <lineage>
        <taxon>Eukaryota</taxon>
        <taxon>Fungi</taxon>
        <taxon>Dikarya</taxon>
        <taxon>Ascomycota</taxon>
        <taxon>Pezizomycotina</taxon>
        <taxon>Sordariomycetes</taxon>
        <taxon>Xylariomycetidae</taxon>
        <taxon>Xylariales</taxon>
        <taxon>Hypoxylaceae</taxon>
        <taxon>Hypoxylon</taxon>
    </lineage>
</organism>